<accession>A0ABT8NH05</accession>
<evidence type="ECO:0000256" key="1">
    <source>
        <dbReference type="SAM" id="Phobius"/>
    </source>
</evidence>
<comment type="caution">
    <text evidence="2">The sequence shown here is derived from an EMBL/GenBank/DDBJ whole genome shotgun (WGS) entry which is preliminary data.</text>
</comment>
<dbReference type="EMBL" id="JAUJWU010000005">
    <property type="protein sequence ID" value="MDN7247173.1"/>
    <property type="molecule type" value="Genomic_DNA"/>
</dbReference>
<keyword evidence="1" id="KW-1133">Transmembrane helix</keyword>
<dbReference type="Proteomes" id="UP001172142">
    <property type="component" value="Unassembled WGS sequence"/>
</dbReference>
<organism evidence="2 3">
    <name type="scientific">Planococcus shenhongbingii</name>
    <dbReference type="NCBI Taxonomy" id="3058398"/>
    <lineage>
        <taxon>Bacteria</taxon>
        <taxon>Bacillati</taxon>
        <taxon>Bacillota</taxon>
        <taxon>Bacilli</taxon>
        <taxon>Bacillales</taxon>
        <taxon>Caryophanaceae</taxon>
        <taxon>Planococcus</taxon>
    </lineage>
</organism>
<evidence type="ECO:0000313" key="2">
    <source>
        <dbReference type="EMBL" id="MDN7247173.1"/>
    </source>
</evidence>
<keyword evidence="1" id="KW-0812">Transmembrane</keyword>
<feature type="transmembrane region" description="Helical" evidence="1">
    <location>
        <begin position="34"/>
        <end position="52"/>
    </location>
</feature>
<dbReference type="RefSeq" id="WP_301857468.1">
    <property type="nucleotide sequence ID" value="NZ_JAUJWU010000005.1"/>
</dbReference>
<reference evidence="2 3" key="1">
    <citation type="submission" date="2023-07" db="EMBL/GenBank/DDBJ databases">
        <title>Novel species in genus Planococcus.</title>
        <authorList>
            <person name="Ning S."/>
        </authorList>
    </citation>
    <scope>NUCLEOTIDE SEQUENCE [LARGE SCALE GENOMIC DNA]</scope>
    <source>
        <strain evidence="2 3">N017</strain>
    </source>
</reference>
<evidence type="ECO:0000313" key="3">
    <source>
        <dbReference type="Proteomes" id="UP001172142"/>
    </source>
</evidence>
<protein>
    <submittedName>
        <fullName evidence="2">Uncharacterized protein</fullName>
    </submittedName>
</protein>
<gene>
    <name evidence="2" type="ORF">QWY13_16960</name>
</gene>
<keyword evidence="1" id="KW-0472">Membrane</keyword>
<keyword evidence="3" id="KW-1185">Reference proteome</keyword>
<proteinExistence type="predicted"/>
<sequence length="97" mass="11043">MFAKLKTIASLAILIGVVLLLVKVEETFNMYNAPYIMIITGLILLVISLLAANQEKSLICRLGLNRFEQTGRDREVEALFIYKCERCGEEKKVMKTF</sequence>
<name>A0ABT8NH05_9BACL</name>